<organism evidence="5 6">
    <name type="scientific">Microthlaspi erraticum</name>
    <dbReference type="NCBI Taxonomy" id="1685480"/>
    <lineage>
        <taxon>Eukaryota</taxon>
        <taxon>Viridiplantae</taxon>
        <taxon>Streptophyta</taxon>
        <taxon>Embryophyta</taxon>
        <taxon>Tracheophyta</taxon>
        <taxon>Spermatophyta</taxon>
        <taxon>Magnoliopsida</taxon>
        <taxon>eudicotyledons</taxon>
        <taxon>Gunneridae</taxon>
        <taxon>Pentapetalae</taxon>
        <taxon>rosids</taxon>
        <taxon>malvids</taxon>
        <taxon>Brassicales</taxon>
        <taxon>Brassicaceae</taxon>
        <taxon>Coluteocarpeae</taxon>
        <taxon>Microthlaspi</taxon>
    </lineage>
</organism>
<evidence type="ECO:0000313" key="5">
    <source>
        <dbReference type="EMBL" id="CAA7037242.1"/>
    </source>
</evidence>
<dbReference type="GO" id="GO:0003676">
    <property type="term" value="F:nucleic acid binding"/>
    <property type="evidence" value="ECO:0007669"/>
    <property type="project" value="InterPro"/>
</dbReference>
<feature type="region of interest" description="Disordered" evidence="3">
    <location>
        <begin position="320"/>
        <end position="352"/>
    </location>
</feature>
<dbReference type="AlphaFoldDB" id="A0A6D2J2L5"/>
<feature type="compositionally biased region" description="Polar residues" evidence="3">
    <location>
        <begin position="254"/>
        <end position="287"/>
    </location>
</feature>
<dbReference type="PROSITE" id="PS50994">
    <property type="entry name" value="INTEGRASE"/>
    <property type="match status" value="1"/>
</dbReference>
<gene>
    <name evidence="5" type="ORF">MERR_LOCUS24477</name>
</gene>
<keyword evidence="6" id="KW-1185">Reference proteome</keyword>
<evidence type="ECO:0000256" key="3">
    <source>
        <dbReference type="SAM" id="MobiDB-lite"/>
    </source>
</evidence>
<dbReference type="InterPro" id="IPR012337">
    <property type="entry name" value="RNaseH-like_sf"/>
</dbReference>
<accession>A0A6D2J2L5</accession>
<proteinExistence type="predicted"/>
<dbReference type="Pfam" id="PF00665">
    <property type="entry name" value="rve"/>
    <property type="match status" value="1"/>
</dbReference>
<evidence type="ECO:0000313" key="6">
    <source>
        <dbReference type="Proteomes" id="UP000467841"/>
    </source>
</evidence>
<dbReference type="Pfam" id="PF25597">
    <property type="entry name" value="SH3_retrovirus"/>
    <property type="match status" value="1"/>
</dbReference>
<dbReference type="InterPro" id="IPR039537">
    <property type="entry name" value="Retrotran_Ty1/copia-like"/>
</dbReference>
<evidence type="ECO:0000259" key="4">
    <source>
        <dbReference type="PROSITE" id="PS50994"/>
    </source>
</evidence>
<evidence type="ECO:0000256" key="1">
    <source>
        <dbReference type="ARBA" id="ARBA00022723"/>
    </source>
</evidence>
<dbReference type="Gene3D" id="3.30.420.10">
    <property type="entry name" value="Ribonuclease H-like superfamily/Ribonuclease H"/>
    <property type="match status" value="1"/>
</dbReference>
<dbReference type="Pfam" id="PF07727">
    <property type="entry name" value="RVT_2"/>
    <property type="match status" value="1"/>
</dbReference>
<dbReference type="InterPro" id="IPR013103">
    <property type="entry name" value="RVT_2"/>
</dbReference>
<keyword evidence="1" id="KW-0479">Metal-binding</keyword>
<keyword evidence="2" id="KW-0378">Hydrolase</keyword>
<dbReference type="InterPro" id="IPR001584">
    <property type="entry name" value="Integrase_cat-core"/>
</dbReference>
<sequence>MSIDNYKYYLVLVDHYTRYTWLYPLKLKSQVRETFVSFKNLVENRLNTRIGTLYSDNGGEFVALRSFLTSSGISHFTSPPHTPEHNGVSERKHRHVVETGLTLLTHASMPKSYWSYAFTTAVYLINRQPTPVLNMESPFKKLFGVPPNYSKLRVYGCLCFPWLRPYTANKIEDRSTPSVFIGYSQTQSAYLCLQPSTGRIYISRHVRFDETVFPFHKSASPVPVNTSRASSIPSPPPPVSLLPVLPPTHAIPVTPSNPTLSTSATHSLTPTDTSTPSIRHNTGHTESSPTYQFQFAIISDIDDIAVFCFYHRLCTRGDIPPSPPPANPPPNPPPDNLHHMTTRRKNNITKPNPKYNYSARLSASFPAEPQTLSQALKDRRWRGAMSTEIDAFAQNRTFDLVPRQSHFNVVGCRWIYTNKFFSSGAHNRCKARLVVKGYNQEYGQEYTDTFSPVIKATTIRTVLDIAVS</sequence>
<dbReference type="PANTHER" id="PTHR42648:SF26">
    <property type="entry name" value="INTEGRASE CATALYTIC DOMAIN-CONTAINING PROTEIN"/>
    <property type="match status" value="1"/>
</dbReference>
<dbReference type="GO" id="GO:0016787">
    <property type="term" value="F:hydrolase activity"/>
    <property type="evidence" value="ECO:0007669"/>
    <property type="project" value="UniProtKB-KW"/>
</dbReference>
<reference evidence="5" key="1">
    <citation type="submission" date="2020-01" db="EMBL/GenBank/DDBJ databases">
        <authorList>
            <person name="Mishra B."/>
        </authorList>
    </citation>
    <scope>NUCLEOTIDE SEQUENCE [LARGE SCALE GENOMIC DNA]</scope>
</reference>
<feature type="region of interest" description="Disordered" evidence="3">
    <location>
        <begin position="252"/>
        <end position="287"/>
    </location>
</feature>
<dbReference type="GO" id="GO:0046872">
    <property type="term" value="F:metal ion binding"/>
    <property type="evidence" value="ECO:0007669"/>
    <property type="project" value="UniProtKB-KW"/>
</dbReference>
<dbReference type="OrthoDB" id="1938465at2759"/>
<dbReference type="InterPro" id="IPR036397">
    <property type="entry name" value="RNaseH_sf"/>
</dbReference>
<name>A0A6D2J2L5_9BRAS</name>
<feature type="domain" description="Integrase catalytic" evidence="4">
    <location>
        <begin position="1"/>
        <end position="146"/>
    </location>
</feature>
<dbReference type="SUPFAM" id="SSF53098">
    <property type="entry name" value="Ribonuclease H-like"/>
    <property type="match status" value="1"/>
</dbReference>
<dbReference type="EMBL" id="CACVBM020001173">
    <property type="protein sequence ID" value="CAA7037242.1"/>
    <property type="molecule type" value="Genomic_DNA"/>
</dbReference>
<feature type="compositionally biased region" description="Pro residues" evidence="3">
    <location>
        <begin position="320"/>
        <end position="335"/>
    </location>
</feature>
<dbReference type="InterPro" id="IPR057670">
    <property type="entry name" value="SH3_retrovirus"/>
</dbReference>
<dbReference type="Proteomes" id="UP000467841">
    <property type="component" value="Unassembled WGS sequence"/>
</dbReference>
<protein>
    <recommendedName>
        <fullName evidence="4">Integrase catalytic domain-containing protein</fullName>
    </recommendedName>
</protein>
<comment type="caution">
    <text evidence="5">The sequence shown here is derived from an EMBL/GenBank/DDBJ whole genome shotgun (WGS) entry which is preliminary data.</text>
</comment>
<evidence type="ECO:0000256" key="2">
    <source>
        <dbReference type="ARBA" id="ARBA00022801"/>
    </source>
</evidence>
<dbReference type="PANTHER" id="PTHR42648">
    <property type="entry name" value="TRANSPOSASE, PUTATIVE-RELATED"/>
    <property type="match status" value="1"/>
</dbReference>
<dbReference type="GO" id="GO:0015074">
    <property type="term" value="P:DNA integration"/>
    <property type="evidence" value="ECO:0007669"/>
    <property type="project" value="InterPro"/>
</dbReference>